<proteinExistence type="predicted"/>
<dbReference type="InterPro" id="IPR016181">
    <property type="entry name" value="Acyl_CoA_acyltransferase"/>
</dbReference>
<dbReference type="InterPro" id="IPR050832">
    <property type="entry name" value="Bact_Acetyltransf"/>
</dbReference>
<dbReference type="PANTHER" id="PTHR43877:SF2">
    <property type="entry name" value="AMINOALKYLPHOSPHONATE N-ACETYLTRANSFERASE-RELATED"/>
    <property type="match status" value="1"/>
</dbReference>
<evidence type="ECO:0000256" key="1">
    <source>
        <dbReference type="ARBA" id="ARBA00022679"/>
    </source>
</evidence>
<dbReference type="PANTHER" id="PTHR43877">
    <property type="entry name" value="AMINOALKYLPHOSPHONATE N-ACETYLTRANSFERASE-RELATED-RELATED"/>
    <property type="match status" value="1"/>
</dbReference>
<dbReference type="PROSITE" id="PS51186">
    <property type="entry name" value="GNAT"/>
    <property type="match status" value="1"/>
</dbReference>
<dbReference type="InterPro" id="IPR000182">
    <property type="entry name" value="GNAT_dom"/>
</dbReference>
<comment type="caution">
    <text evidence="4">The sequence shown here is derived from an EMBL/GenBank/DDBJ whole genome shotgun (WGS) entry which is preliminary data.</text>
</comment>
<protein>
    <submittedName>
        <fullName evidence="4">GNAT family N-acetyltransferase</fullName>
    </submittedName>
</protein>
<dbReference type="CDD" id="cd04301">
    <property type="entry name" value="NAT_SF"/>
    <property type="match status" value="1"/>
</dbReference>
<evidence type="ECO:0000313" key="4">
    <source>
        <dbReference type="EMBL" id="MXG91700.1"/>
    </source>
</evidence>
<dbReference type="RefSeq" id="WP_160879629.1">
    <property type="nucleotide sequence ID" value="NZ_WUEK01000014.1"/>
</dbReference>
<feature type="domain" description="N-acetyltransferase" evidence="3">
    <location>
        <begin position="3"/>
        <end position="164"/>
    </location>
</feature>
<dbReference type="Gene3D" id="3.40.630.30">
    <property type="match status" value="1"/>
</dbReference>
<dbReference type="GO" id="GO:0016747">
    <property type="term" value="F:acyltransferase activity, transferring groups other than amino-acyl groups"/>
    <property type="evidence" value="ECO:0007669"/>
    <property type="project" value="InterPro"/>
</dbReference>
<dbReference type="Pfam" id="PF00583">
    <property type="entry name" value="Acetyltransf_1"/>
    <property type="match status" value="1"/>
</dbReference>
<dbReference type="AlphaFoldDB" id="A0A6L7EXW7"/>
<organism evidence="4 5">
    <name type="scientific">Nocardioides flavescens</name>
    <dbReference type="NCBI Taxonomy" id="2691959"/>
    <lineage>
        <taxon>Bacteria</taxon>
        <taxon>Bacillati</taxon>
        <taxon>Actinomycetota</taxon>
        <taxon>Actinomycetes</taxon>
        <taxon>Propionibacteriales</taxon>
        <taxon>Nocardioidaceae</taxon>
        <taxon>Nocardioides</taxon>
    </lineage>
</organism>
<keyword evidence="1 4" id="KW-0808">Transferase</keyword>
<evidence type="ECO:0000259" key="3">
    <source>
        <dbReference type="PROSITE" id="PS51186"/>
    </source>
</evidence>
<name>A0A6L7EXW7_9ACTN</name>
<keyword evidence="2" id="KW-0012">Acyltransferase</keyword>
<dbReference type="SUPFAM" id="SSF55729">
    <property type="entry name" value="Acyl-CoA N-acyltransferases (Nat)"/>
    <property type="match status" value="1"/>
</dbReference>
<dbReference type="EMBL" id="WUEK01000014">
    <property type="protein sequence ID" value="MXG91700.1"/>
    <property type="molecule type" value="Genomic_DNA"/>
</dbReference>
<evidence type="ECO:0000313" key="5">
    <source>
        <dbReference type="Proteomes" id="UP000473325"/>
    </source>
</evidence>
<reference evidence="4 5" key="1">
    <citation type="submission" date="2019-12" db="EMBL/GenBank/DDBJ databases">
        <authorList>
            <person name="Kun Z."/>
        </authorList>
    </citation>
    <scope>NUCLEOTIDE SEQUENCE [LARGE SCALE GENOMIC DNA]</scope>
    <source>
        <strain evidence="4 5">YIM 123512</strain>
    </source>
</reference>
<accession>A0A6L7EXW7</accession>
<gene>
    <name evidence="4" type="ORF">GRQ65_19335</name>
</gene>
<keyword evidence="5" id="KW-1185">Reference proteome</keyword>
<sequence>MTVELRRATPADHDAVSRVVVAAYAPFTRGRHDDYVESLADSARRDLEAELWVATDDGDGEVLGSVTVCPPGSAWREIATEGEAEFRTLAVHPAAQGRGVGAALLDLVERRARVEGDTAIVLSSLPTMTAAHRLYERGGYRRAPERDWQPRPGVDLVAFVKELA</sequence>
<evidence type="ECO:0000256" key="2">
    <source>
        <dbReference type="ARBA" id="ARBA00023315"/>
    </source>
</evidence>
<dbReference type="Proteomes" id="UP000473325">
    <property type="component" value="Unassembled WGS sequence"/>
</dbReference>